<reference evidence="6" key="2">
    <citation type="submission" date="2020-01" db="EMBL/GenBank/DDBJ databases">
        <authorList>
            <person name="Hornung B."/>
        </authorList>
    </citation>
    <scope>NUCLEOTIDE SEQUENCE</scope>
    <source>
        <strain evidence="6">PacBioINE</strain>
    </source>
</reference>
<dbReference type="InterPro" id="IPR035472">
    <property type="entry name" value="RpiR-like_SIS"/>
</dbReference>
<dbReference type="PROSITE" id="PS51071">
    <property type="entry name" value="HTH_RPIR"/>
    <property type="match status" value="1"/>
</dbReference>
<feature type="domain" description="SIS" evidence="5">
    <location>
        <begin position="126"/>
        <end position="266"/>
    </location>
</feature>
<dbReference type="InterPro" id="IPR046348">
    <property type="entry name" value="SIS_dom_sf"/>
</dbReference>
<dbReference type="KEGG" id="aacx:DEACI_2929"/>
<dbReference type="EMBL" id="CDGJ01000058">
    <property type="protein sequence ID" value="CEJ07526.1"/>
    <property type="molecule type" value="Genomic_DNA"/>
</dbReference>
<dbReference type="SUPFAM" id="SSF53697">
    <property type="entry name" value="SIS domain"/>
    <property type="match status" value="1"/>
</dbReference>
<dbReference type="Proteomes" id="UP000836597">
    <property type="component" value="Chromosome"/>
</dbReference>
<evidence type="ECO:0000259" key="5">
    <source>
        <dbReference type="PROSITE" id="PS51464"/>
    </source>
</evidence>
<organism evidence="6">
    <name type="scientific">Acididesulfobacillus acetoxydans</name>
    <dbReference type="NCBI Taxonomy" id="1561005"/>
    <lineage>
        <taxon>Bacteria</taxon>
        <taxon>Bacillati</taxon>
        <taxon>Bacillota</taxon>
        <taxon>Clostridia</taxon>
        <taxon>Eubacteriales</taxon>
        <taxon>Peptococcaceae</taxon>
        <taxon>Acididesulfobacillus</taxon>
    </lineage>
</organism>
<dbReference type="PROSITE" id="PS51464">
    <property type="entry name" value="SIS"/>
    <property type="match status" value="1"/>
</dbReference>
<evidence type="ECO:0000313" key="6">
    <source>
        <dbReference type="EMBL" id="CAA7602256.1"/>
    </source>
</evidence>
<evidence type="ECO:0000259" key="4">
    <source>
        <dbReference type="PROSITE" id="PS51071"/>
    </source>
</evidence>
<protein>
    <submittedName>
        <fullName evidence="6">Sugar isomerase (SIS)</fullName>
    </submittedName>
    <submittedName>
        <fullName evidence="7">Transcriptional regulator</fullName>
    </submittedName>
</protein>
<dbReference type="InterPro" id="IPR036388">
    <property type="entry name" value="WH-like_DNA-bd_sf"/>
</dbReference>
<dbReference type="GO" id="GO:0003677">
    <property type="term" value="F:DNA binding"/>
    <property type="evidence" value="ECO:0007669"/>
    <property type="project" value="UniProtKB-KW"/>
</dbReference>
<dbReference type="AlphaFoldDB" id="A0A8S0XCB1"/>
<dbReference type="SUPFAM" id="SSF46689">
    <property type="entry name" value="Homeodomain-like"/>
    <property type="match status" value="1"/>
</dbReference>
<accession>A0A8S0XCB1</accession>
<dbReference type="GO" id="GO:1901135">
    <property type="term" value="P:carbohydrate derivative metabolic process"/>
    <property type="evidence" value="ECO:0007669"/>
    <property type="project" value="InterPro"/>
</dbReference>
<feature type="domain" description="HTH rpiR-type" evidence="4">
    <location>
        <begin position="6"/>
        <end position="82"/>
    </location>
</feature>
<reference evidence="7" key="1">
    <citation type="submission" date="2014-11" db="EMBL/GenBank/DDBJ databases">
        <authorList>
            <person name="Hornung B.V."/>
        </authorList>
    </citation>
    <scope>NUCLEOTIDE SEQUENCE</scope>
    <source>
        <strain evidence="7">INE</strain>
    </source>
</reference>
<evidence type="ECO:0000313" key="8">
    <source>
        <dbReference type="Proteomes" id="UP001071230"/>
    </source>
</evidence>
<dbReference type="PANTHER" id="PTHR30514:SF1">
    <property type="entry name" value="HTH-TYPE TRANSCRIPTIONAL REGULATOR HEXR-RELATED"/>
    <property type="match status" value="1"/>
</dbReference>
<keyword evidence="1" id="KW-0805">Transcription regulation</keyword>
<dbReference type="Gene3D" id="3.40.50.10490">
    <property type="entry name" value="Glucose-6-phosphate isomerase like protein, domain 1"/>
    <property type="match status" value="1"/>
</dbReference>
<proteinExistence type="predicted"/>
<gene>
    <name evidence="7" type="ORF">DEACI_1992</name>
    <name evidence="6" type="ORF">DEACI_2929</name>
</gene>
<dbReference type="InterPro" id="IPR009057">
    <property type="entry name" value="Homeodomain-like_sf"/>
</dbReference>
<keyword evidence="8" id="KW-1185">Reference proteome</keyword>
<evidence type="ECO:0000313" key="7">
    <source>
        <dbReference type="EMBL" id="CEJ07526.1"/>
    </source>
</evidence>
<keyword evidence="6" id="KW-0413">Isomerase</keyword>
<dbReference type="InterPro" id="IPR000281">
    <property type="entry name" value="HTH_RpiR"/>
</dbReference>
<evidence type="ECO:0000256" key="2">
    <source>
        <dbReference type="ARBA" id="ARBA00023125"/>
    </source>
</evidence>
<dbReference type="EMBL" id="LR746496">
    <property type="protein sequence ID" value="CAA7602256.1"/>
    <property type="molecule type" value="Genomic_DNA"/>
</dbReference>
<keyword evidence="2" id="KW-0238">DNA-binding</keyword>
<dbReference type="Pfam" id="PF01380">
    <property type="entry name" value="SIS"/>
    <property type="match status" value="1"/>
</dbReference>
<dbReference type="CDD" id="cd05013">
    <property type="entry name" value="SIS_RpiR"/>
    <property type="match status" value="1"/>
</dbReference>
<dbReference type="GO" id="GO:0003700">
    <property type="term" value="F:DNA-binding transcription factor activity"/>
    <property type="evidence" value="ECO:0007669"/>
    <property type="project" value="InterPro"/>
</dbReference>
<dbReference type="GO" id="GO:0016853">
    <property type="term" value="F:isomerase activity"/>
    <property type="evidence" value="ECO:0007669"/>
    <property type="project" value="UniProtKB-KW"/>
</dbReference>
<dbReference type="PANTHER" id="PTHR30514">
    <property type="entry name" value="GLUCOKINASE"/>
    <property type="match status" value="1"/>
</dbReference>
<keyword evidence="3" id="KW-0804">Transcription</keyword>
<dbReference type="Gene3D" id="1.10.10.10">
    <property type="entry name" value="Winged helix-like DNA-binding domain superfamily/Winged helix DNA-binding domain"/>
    <property type="match status" value="1"/>
</dbReference>
<dbReference type="GO" id="GO:0097367">
    <property type="term" value="F:carbohydrate derivative binding"/>
    <property type="evidence" value="ECO:0007669"/>
    <property type="project" value="InterPro"/>
</dbReference>
<evidence type="ECO:0000256" key="3">
    <source>
        <dbReference type="ARBA" id="ARBA00023163"/>
    </source>
</evidence>
<dbReference type="Proteomes" id="UP001071230">
    <property type="component" value="Unassembled WGS sequence"/>
</dbReference>
<dbReference type="InterPro" id="IPR001347">
    <property type="entry name" value="SIS_dom"/>
</dbReference>
<sequence>MLYMPGGGLVRLRESFNGLPESEAKIARYVLQHPAEFVNMAVQDLSRASQSSPAAVVRLWKSLGFEGYQDFKLRVASDLQANPQAQYTELSDDYSFGSILHSVEDSNIQSIQNTLRLLREADVKAIAEALRTARQTVTIGVGASGVVADDIAQKLMRIGLPVSAAHDFHQGATLAAQIHEEDVLIAVSYSGTTTDIIEVAEVAKASGARIIALTRFGNTPLSRLADICLCISAVEPKVRVAATASRICALVIVDIVFMYLANLDKEGVYAALEATRNAIARHKTD</sequence>
<name>A0A8S0XCB1_9FIRM</name>
<evidence type="ECO:0000256" key="1">
    <source>
        <dbReference type="ARBA" id="ARBA00023015"/>
    </source>
</evidence>
<dbReference type="InterPro" id="IPR047640">
    <property type="entry name" value="RpiR-like"/>
</dbReference>
<dbReference type="Pfam" id="PF01418">
    <property type="entry name" value="HTH_6"/>
    <property type="match status" value="1"/>
</dbReference>